<sequence length="150" mass="17660">MEIINRDELMICGYVVETSVDNCSTELGRLWDDYRNNKSDELLEAKYRCKEGLYGLMWYTENHRYCYLLGREIKSTGVELPKSKAIKKIPPARYAVYTVPNNMSVFDAWTVFFEEEIPKEGYEPNAEIGLYFEYYTDKDSNSCQLWAPIR</sequence>
<keyword evidence="3" id="KW-1185">Reference proteome</keyword>
<protein>
    <submittedName>
        <fullName evidence="2">AraC family transcriptional regulator</fullName>
    </submittedName>
</protein>
<evidence type="ECO:0000259" key="1">
    <source>
        <dbReference type="Pfam" id="PF14526"/>
    </source>
</evidence>
<dbReference type="SUPFAM" id="SSF55136">
    <property type="entry name" value="Probable bacterial effector-binding domain"/>
    <property type="match status" value="1"/>
</dbReference>
<organism evidence="2 3">
    <name type="scientific">Natronincola peptidivorans</name>
    <dbReference type="NCBI Taxonomy" id="426128"/>
    <lineage>
        <taxon>Bacteria</taxon>
        <taxon>Bacillati</taxon>
        <taxon>Bacillota</taxon>
        <taxon>Clostridia</taxon>
        <taxon>Peptostreptococcales</taxon>
        <taxon>Natronincolaceae</taxon>
        <taxon>Natronincola</taxon>
    </lineage>
</organism>
<dbReference type="InterPro" id="IPR011256">
    <property type="entry name" value="Reg_factor_effector_dom_sf"/>
</dbReference>
<name>A0A1I0DDV7_9FIRM</name>
<evidence type="ECO:0000313" key="2">
    <source>
        <dbReference type="EMBL" id="SET30516.1"/>
    </source>
</evidence>
<dbReference type="AlphaFoldDB" id="A0A1I0DDV7"/>
<dbReference type="EMBL" id="FOHU01000007">
    <property type="protein sequence ID" value="SET30516.1"/>
    <property type="molecule type" value="Genomic_DNA"/>
</dbReference>
<feature type="domain" description="Integron-associated effector binding protein" evidence="1">
    <location>
        <begin position="2"/>
        <end position="149"/>
    </location>
</feature>
<gene>
    <name evidence="2" type="ORF">SAMN05660297_02002</name>
</gene>
<proteinExistence type="predicted"/>
<dbReference type="Proteomes" id="UP000199568">
    <property type="component" value="Unassembled WGS sequence"/>
</dbReference>
<dbReference type="Gene3D" id="3.20.80.10">
    <property type="entry name" value="Regulatory factor, effector binding domain"/>
    <property type="match status" value="1"/>
</dbReference>
<accession>A0A1I0DDV7</accession>
<dbReference type="Pfam" id="PF14526">
    <property type="entry name" value="Cass2"/>
    <property type="match status" value="1"/>
</dbReference>
<dbReference type="OrthoDB" id="45544at2"/>
<dbReference type="RefSeq" id="WP_090443106.1">
    <property type="nucleotide sequence ID" value="NZ_FOHU01000007.1"/>
</dbReference>
<reference evidence="2 3" key="1">
    <citation type="submission" date="2016-10" db="EMBL/GenBank/DDBJ databases">
        <authorList>
            <person name="de Groot N.N."/>
        </authorList>
    </citation>
    <scope>NUCLEOTIDE SEQUENCE [LARGE SCALE GENOMIC DNA]</scope>
    <source>
        <strain evidence="2 3">DSM 18979</strain>
    </source>
</reference>
<dbReference type="STRING" id="426128.SAMN05660297_02002"/>
<evidence type="ECO:0000313" key="3">
    <source>
        <dbReference type="Proteomes" id="UP000199568"/>
    </source>
</evidence>
<dbReference type="InterPro" id="IPR029441">
    <property type="entry name" value="Cass2"/>
</dbReference>